<reference evidence="3" key="1">
    <citation type="submission" date="2017-05" db="EMBL/GenBank/DDBJ databases">
        <authorList>
            <person name="Song R."/>
            <person name="Chenine A.L."/>
            <person name="Ruprecht R.M."/>
        </authorList>
    </citation>
    <scope>NUCLEOTIDE SEQUENCE [LARGE SCALE GENOMIC DNA]</scope>
</reference>
<evidence type="ECO:0000313" key="3">
    <source>
        <dbReference type="Proteomes" id="UP000245764"/>
    </source>
</evidence>
<organism evidence="2 3">
    <name type="scientific">Zymoseptoria tritici ST99CH_1E4</name>
    <dbReference type="NCBI Taxonomy" id="1276532"/>
    <lineage>
        <taxon>Eukaryota</taxon>
        <taxon>Fungi</taxon>
        <taxon>Dikarya</taxon>
        <taxon>Ascomycota</taxon>
        <taxon>Pezizomycotina</taxon>
        <taxon>Dothideomycetes</taxon>
        <taxon>Dothideomycetidae</taxon>
        <taxon>Mycosphaerellales</taxon>
        <taxon>Mycosphaerellaceae</taxon>
        <taxon>Zymoseptoria</taxon>
    </lineage>
</organism>
<feature type="region of interest" description="Disordered" evidence="1">
    <location>
        <begin position="1"/>
        <end position="53"/>
    </location>
</feature>
<name>A0A2H1GNK0_ZYMTR</name>
<dbReference type="EMBL" id="LT854259">
    <property type="protein sequence ID" value="SMR55137.1"/>
    <property type="molecule type" value="Genomic_DNA"/>
</dbReference>
<dbReference type="AlphaFoldDB" id="A0A2H1GNK0"/>
<feature type="compositionally biased region" description="Basic and acidic residues" evidence="1">
    <location>
        <begin position="9"/>
        <end position="25"/>
    </location>
</feature>
<evidence type="ECO:0000313" key="2">
    <source>
        <dbReference type="EMBL" id="SMR55137.1"/>
    </source>
</evidence>
<feature type="compositionally biased region" description="Gly residues" evidence="1">
    <location>
        <begin position="179"/>
        <end position="188"/>
    </location>
</feature>
<sequence>MDVSYANESFHDLKTHLEDGQRSSERMQSAAARKKRTTKAKNPEQQKLNDAMDGVHNTVRELMSSKHTHVHSASGYGCLRGAQVVEARKLLQKLDEVCQADHDDDDEKVDKASVVETEKLVASLVRTISPKHRFLASKEDTTAAVASRWSARLRAKTIEEEDDIGENEEGADADEGGEDGNGQGGDGKGGVEDSKSLFV</sequence>
<feature type="region of interest" description="Disordered" evidence="1">
    <location>
        <begin position="156"/>
        <end position="199"/>
    </location>
</feature>
<feature type="compositionally biased region" description="Acidic residues" evidence="1">
    <location>
        <begin position="159"/>
        <end position="178"/>
    </location>
</feature>
<protein>
    <submittedName>
        <fullName evidence="2">Uncharacterized protein</fullName>
    </submittedName>
</protein>
<proteinExistence type="predicted"/>
<gene>
    <name evidence="2" type="ORF">ZT1E4_G7484</name>
</gene>
<dbReference type="Proteomes" id="UP000245764">
    <property type="component" value="Chromosome 7"/>
</dbReference>
<feature type="compositionally biased region" description="Basic and acidic residues" evidence="1">
    <location>
        <begin position="189"/>
        <end position="199"/>
    </location>
</feature>
<accession>A0A2H1GNK0</accession>
<evidence type="ECO:0000256" key="1">
    <source>
        <dbReference type="SAM" id="MobiDB-lite"/>
    </source>
</evidence>